<feature type="region of interest" description="Disordered" evidence="14">
    <location>
        <begin position="544"/>
        <end position="588"/>
    </location>
</feature>
<organism evidence="16 17">
    <name type="scientific">Cytospora chrysosperma</name>
    <name type="common">Cytospora canker fungus</name>
    <name type="synonym">Sphaeria chrysosperma</name>
    <dbReference type="NCBI Taxonomy" id="252740"/>
    <lineage>
        <taxon>Eukaryota</taxon>
        <taxon>Fungi</taxon>
        <taxon>Dikarya</taxon>
        <taxon>Ascomycota</taxon>
        <taxon>Pezizomycotina</taxon>
        <taxon>Sordariomycetes</taxon>
        <taxon>Sordariomycetidae</taxon>
        <taxon>Diaporthales</taxon>
        <taxon>Cytosporaceae</taxon>
        <taxon>Cytospora</taxon>
    </lineage>
</organism>
<accession>A0A423WBI2</accession>
<keyword evidence="10" id="KW-0233">DNA recombination</keyword>
<dbReference type="GO" id="GO:0006302">
    <property type="term" value="P:double-strand break repair"/>
    <property type="evidence" value="ECO:0007669"/>
    <property type="project" value="TreeGrafter"/>
</dbReference>
<evidence type="ECO:0000256" key="6">
    <source>
        <dbReference type="ARBA" id="ARBA00022759"/>
    </source>
</evidence>
<evidence type="ECO:0000256" key="13">
    <source>
        <dbReference type="ARBA" id="ARBA00023254"/>
    </source>
</evidence>
<feature type="compositionally biased region" description="Basic and acidic residues" evidence="14">
    <location>
        <begin position="197"/>
        <end position="209"/>
    </location>
</feature>
<dbReference type="GO" id="GO:0031573">
    <property type="term" value="P:mitotic intra-S DNA damage checkpoint signaling"/>
    <property type="evidence" value="ECO:0007669"/>
    <property type="project" value="TreeGrafter"/>
</dbReference>
<evidence type="ECO:0000256" key="10">
    <source>
        <dbReference type="ARBA" id="ARBA00023172"/>
    </source>
</evidence>
<evidence type="ECO:0000256" key="7">
    <source>
        <dbReference type="ARBA" id="ARBA00022763"/>
    </source>
</evidence>
<evidence type="ECO:0000256" key="3">
    <source>
        <dbReference type="ARBA" id="ARBA00005313"/>
    </source>
</evidence>
<feature type="compositionally biased region" description="Polar residues" evidence="14">
    <location>
        <begin position="19"/>
        <end position="33"/>
    </location>
</feature>
<comment type="cofactor">
    <cofactor evidence="1">
        <name>Mg(2+)</name>
        <dbReference type="ChEBI" id="CHEBI:18420"/>
    </cofactor>
</comment>
<dbReference type="STRING" id="252740.A0A423WBI2"/>
<dbReference type="GO" id="GO:0048476">
    <property type="term" value="C:Holliday junction resolvase complex"/>
    <property type="evidence" value="ECO:0007669"/>
    <property type="project" value="InterPro"/>
</dbReference>
<comment type="caution">
    <text evidence="16">The sequence shown here is derived from an EMBL/GenBank/DDBJ whole genome shotgun (WGS) entry which is preliminary data.</text>
</comment>
<dbReference type="Proteomes" id="UP000284375">
    <property type="component" value="Unassembled WGS sequence"/>
</dbReference>
<evidence type="ECO:0000256" key="14">
    <source>
        <dbReference type="SAM" id="MobiDB-lite"/>
    </source>
</evidence>
<dbReference type="EMBL" id="LJZO01000008">
    <property type="protein sequence ID" value="ROW00618.1"/>
    <property type="molecule type" value="Genomic_DNA"/>
</dbReference>
<dbReference type="InterPro" id="IPR033310">
    <property type="entry name" value="Mms4/EME1/EME2"/>
</dbReference>
<feature type="compositionally biased region" description="Low complexity" evidence="14">
    <location>
        <begin position="544"/>
        <end position="560"/>
    </location>
</feature>
<feature type="compositionally biased region" description="Low complexity" evidence="14">
    <location>
        <begin position="319"/>
        <end position="339"/>
    </location>
</feature>
<keyword evidence="12" id="KW-0539">Nucleus</keyword>
<reference evidence="16 17" key="1">
    <citation type="submission" date="2015-09" db="EMBL/GenBank/DDBJ databases">
        <title>Host preference determinants of Valsa canker pathogens revealed by comparative genomics.</title>
        <authorList>
            <person name="Yin Z."/>
            <person name="Huang L."/>
        </authorList>
    </citation>
    <scope>NUCLEOTIDE SEQUENCE [LARGE SCALE GENOMIC DNA]</scope>
    <source>
        <strain evidence="16 17">YSFL</strain>
    </source>
</reference>
<feature type="compositionally biased region" description="Polar residues" evidence="14">
    <location>
        <begin position="120"/>
        <end position="141"/>
    </location>
</feature>
<protein>
    <recommendedName>
        <fullName evidence="15">ERCC4 domain-containing protein</fullName>
    </recommendedName>
</protein>
<keyword evidence="11" id="KW-0234">DNA repair</keyword>
<evidence type="ECO:0000256" key="9">
    <source>
        <dbReference type="ARBA" id="ARBA00022842"/>
    </source>
</evidence>
<feature type="domain" description="ERCC4" evidence="15">
    <location>
        <begin position="404"/>
        <end position="695"/>
    </location>
</feature>
<evidence type="ECO:0000256" key="1">
    <source>
        <dbReference type="ARBA" id="ARBA00001946"/>
    </source>
</evidence>
<dbReference type="AlphaFoldDB" id="A0A423WBI2"/>
<evidence type="ECO:0000313" key="17">
    <source>
        <dbReference type="Proteomes" id="UP000284375"/>
    </source>
</evidence>
<dbReference type="PANTHER" id="PTHR21077:SF5">
    <property type="entry name" value="CROSSOVER JUNCTION ENDONUCLEASE MMS4"/>
    <property type="match status" value="1"/>
</dbReference>
<dbReference type="GO" id="GO:0005634">
    <property type="term" value="C:nucleus"/>
    <property type="evidence" value="ECO:0007669"/>
    <property type="project" value="UniProtKB-SubCell"/>
</dbReference>
<proteinExistence type="inferred from homology"/>
<sequence length="742" mass="80130">MPVEVINLCSSPDVPPPSKTTASTAVAPTQSTTRPRPLPPARALDYSDDVFDLTNVDDDDVSFLPAPRPNPASKPPDPKTSRTDGFLFLSDDFDTTIAALRDGPDPLDNHRPAKKPRISGGSSTSARGPNSRSIQKSTSVAEKTGVEGPAVIHPTGGLKRWSTAFDPIQTTSSPLAPVSSNKRSSISSDPFASSPRQPEEIFDLSRDDVDPFASSPRAKGEESMVMTKKPAAKPEVLGTSPHRARSKAPAPLKGSVAWDHISSSAPEPSFRDDDDWDLDVPPSRGGLTRSRSGGLDLGDLADLSGSSDDEEFPDIDSITKPTRPSSSSKARSTSAPRASVSKSLASTKTKLTAEERAAVREAEKQRKQREKDEAKEQRRQEKERAAALAEVNKVRTNKNVSTPEMIVDLPSSMKPSVRLQVETLLEDLSVKYYPYTSPVNNVVKWRRKVKARFNEDAGYWEPTQQERIEPEKHVMVLMTAPEFVELALGAKGSDLEAHVVEVQRHYEGHAVIYLIEGLTPWMRKNRNVRNRQFQSAVRSAGADAANGPAAASASASASVPGPAPPPPSGQAAPGRRTKDPKPPPQYIDEDTVEDALLQLQVVHDAKVHHTAAPVETAQWVAIFTQHISTIPYRRQRDAAHAPASFCMESGQVRTGDTPGDTYARMLQEIVRVTAPIAHGVASAYPTVGALVRGLDEGGPLVLAAIPKSANRDGAFTDRAVGPAVSRRMHKVFLGRDEASTDI</sequence>
<evidence type="ECO:0000256" key="11">
    <source>
        <dbReference type="ARBA" id="ARBA00023204"/>
    </source>
</evidence>
<dbReference type="GO" id="GO:0031297">
    <property type="term" value="P:replication fork processing"/>
    <property type="evidence" value="ECO:0007669"/>
    <property type="project" value="TreeGrafter"/>
</dbReference>
<keyword evidence="6" id="KW-0255">Endonuclease</keyword>
<keyword evidence="17" id="KW-1185">Reference proteome</keyword>
<keyword evidence="4" id="KW-0540">Nuclease</keyword>
<feature type="compositionally biased region" description="Basic and acidic residues" evidence="14">
    <location>
        <begin position="102"/>
        <end position="111"/>
    </location>
</feature>
<feature type="compositionally biased region" description="Low complexity" evidence="14">
    <location>
        <begin position="283"/>
        <end position="306"/>
    </location>
</feature>
<keyword evidence="5" id="KW-0479">Metal-binding</keyword>
<feature type="compositionally biased region" description="Basic and acidic residues" evidence="14">
    <location>
        <begin position="351"/>
        <end position="385"/>
    </location>
</feature>
<comment type="similarity">
    <text evidence="3">Belongs to the EME1/MMS4 family.</text>
</comment>
<dbReference type="PANTHER" id="PTHR21077">
    <property type="entry name" value="EME1 PROTEIN"/>
    <property type="match status" value="1"/>
</dbReference>
<keyword evidence="7" id="KW-0227">DNA damage</keyword>
<feature type="compositionally biased region" description="Pro residues" evidence="14">
    <location>
        <begin position="66"/>
        <end position="75"/>
    </location>
</feature>
<dbReference type="GO" id="GO:0008821">
    <property type="term" value="F:crossover junction DNA endonuclease activity"/>
    <property type="evidence" value="ECO:0007669"/>
    <property type="project" value="TreeGrafter"/>
</dbReference>
<dbReference type="Gene3D" id="3.40.50.10130">
    <property type="match status" value="1"/>
</dbReference>
<evidence type="ECO:0000256" key="8">
    <source>
        <dbReference type="ARBA" id="ARBA00022801"/>
    </source>
</evidence>
<dbReference type="GO" id="GO:0003677">
    <property type="term" value="F:DNA binding"/>
    <property type="evidence" value="ECO:0007669"/>
    <property type="project" value="InterPro"/>
</dbReference>
<evidence type="ECO:0000313" key="16">
    <source>
        <dbReference type="EMBL" id="ROW00618.1"/>
    </source>
</evidence>
<dbReference type="Pfam" id="PF02732">
    <property type="entry name" value="ERCC4"/>
    <property type="match status" value="1"/>
</dbReference>
<dbReference type="InterPro" id="IPR042530">
    <property type="entry name" value="EME1/EME2_C"/>
</dbReference>
<evidence type="ECO:0000259" key="15">
    <source>
        <dbReference type="SMART" id="SM00891"/>
    </source>
</evidence>
<evidence type="ECO:0000256" key="4">
    <source>
        <dbReference type="ARBA" id="ARBA00022722"/>
    </source>
</evidence>
<comment type="subcellular location">
    <subcellularLocation>
        <location evidence="2">Nucleus</location>
    </subcellularLocation>
</comment>
<feature type="compositionally biased region" description="Polar residues" evidence="14">
    <location>
        <begin position="168"/>
        <end position="183"/>
    </location>
</feature>
<gene>
    <name evidence="16" type="ORF">VSDG_03281</name>
</gene>
<dbReference type="InterPro" id="IPR047521">
    <property type="entry name" value="XPF_nuclease_EME1_ascomycetes"/>
</dbReference>
<dbReference type="GO" id="GO:0046872">
    <property type="term" value="F:metal ion binding"/>
    <property type="evidence" value="ECO:0007669"/>
    <property type="project" value="UniProtKB-KW"/>
</dbReference>
<evidence type="ECO:0000256" key="2">
    <source>
        <dbReference type="ARBA" id="ARBA00004123"/>
    </source>
</evidence>
<dbReference type="CDD" id="cd20085">
    <property type="entry name" value="XPF_nuclease_Mms4"/>
    <property type="match status" value="1"/>
</dbReference>
<keyword evidence="13" id="KW-0469">Meiosis</keyword>
<evidence type="ECO:0000256" key="12">
    <source>
        <dbReference type="ARBA" id="ARBA00023242"/>
    </source>
</evidence>
<dbReference type="FunFam" id="1.10.150.670:FF:000004">
    <property type="entry name" value="Crossover junction endonuclease EME1"/>
    <property type="match status" value="1"/>
</dbReference>
<feature type="compositionally biased region" description="Polar residues" evidence="14">
    <location>
        <begin position="340"/>
        <end position="350"/>
    </location>
</feature>
<dbReference type="SMART" id="SM00891">
    <property type="entry name" value="ERCC4"/>
    <property type="match status" value="1"/>
</dbReference>
<feature type="compositionally biased region" description="Low complexity" evidence="14">
    <location>
        <begin position="184"/>
        <end position="194"/>
    </location>
</feature>
<dbReference type="OrthoDB" id="343092at2759"/>
<name>A0A423WBI2_CYTCH</name>
<dbReference type="Gene3D" id="1.10.150.670">
    <property type="entry name" value="Crossover junction endonuclease EME1, DNA-binding domain"/>
    <property type="match status" value="1"/>
</dbReference>
<evidence type="ECO:0000256" key="5">
    <source>
        <dbReference type="ARBA" id="ARBA00022723"/>
    </source>
</evidence>
<dbReference type="InterPro" id="IPR006166">
    <property type="entry name" value="ERCC4_domain"/>
</dbReference>
<feature type="compositionally biased region" description="Acidic residues" evidence="14">
    <location>
        <begin position="46"/>
        <end position="61"/>
    </location>
</feature>
<feature type="region of interest" description="Disordered" evidence="14">
    <location>
        <begin position="1"/>
        <end position="385"/>
    </location>
</feature>
<keyword evidence="9" id="KW-0460">Magnesium</keyword>
<dbReference type="GO" id="GO:0000712">
    <property type="term" value="P:resolution of meiotic recombination intermediates"/>
    <property type="evidence" value="ECO:0007669"/>
    <property type="project" value="TreeGrafter"/>
</dbReference>
<keyword evidence="8" id="KW-0378">Hydrolase</keyword>